<reference evidence="2 3" key="1">
    <citation type="submission" date="2021-07" db="EMBL/GenBank/DDBJ databases">
        <authorList>
            <person name="Palmer J.M."/>
        </authorList>
    </citation>
    <scope>NUCLEOTIDE SEQUENCE [LARGE SCALE GENOMIC DNA]</scope>
    <source>
        <strain evidence="2 3">AT_MEX2019</strain>
        <tissue evidence="2">Muscle</tissue>
    </source>
</reference>
<dbReference type="Proteomes" id="UP001345963">
    <property type="component" value="Unassembled WGS sequence"/>
</dbReference>
<evidence type="ECO:0000313" key="3">
    <source>
        <dbReference type="Proteomes" id="UP001345963"/>
    </source>
</evidence>
<dbReference type="Pfam" id="PF16178">
    <property type="entry name" value="Anoct_dimer"/>
    <property type="match status" value="1"/>
</dbReference>
<proteinExistence type="predicted"/>
<protein>
    <recommendedName>
        <fullName evidence="1">Anoctamin dimerisation domain-containing protein</fullName>
    </recommendedName>
</protein>
<dbReference type="InterPro" id="IPR032394">
    <property type="entry name" value="Anoct_dimer"/>
</dbReference>
<evidence type="ECO:0000313" key="2">
    <source>
        <dbReference type="EMBL" id="MED6240753.1"/>
    </source>
</evidence>
<organism evidence="2 3">
    <name type="scientific">Ataeniobius toweri</name>
    <dbReference type="NCBI Taxonomy" id="208326"/>
    <lineage>
        <taxon>Eukaryota</taxon>
        <taxon>Metazoa</taxon>
        <taxon>Chordata</taxon>
        <taxon>Craniata</taxon>
        <taxon>Vertebrata</taxon>
        <taxon>Euteleostomi</taxon>
        <taxon>Actinopterygii</taxon>
        <taxon>Neopterygii</taxon>
        <taxon>Teleostei</taxon>
        <taxon>Neoteleostei</taxon>
        <taxon>Acanthomorphata</taxon>
        <taxon>Ovalentaria</taxon>
        <taxon>Atherinomorphae</taxon>
        <taxon>Cyprinodontiformes</taxon>
        <taxon>Goodeidae</taxon>
        <taxon>Ataeniobius</taxon>
    </lineage>
</organism>
<gene>
    <name evidence="2" type="ORF">ATANTOWER_027385</name>
</gene>
<feature type="domain" description="Anoctamin dimerisation" evidence="1">
    <location>
        <begin position="1"/>
        <end position="59"/>
    </location>
</feature>
<keyword evidence="3" id="KW-1185">Reference proteome</keyword>
<feature type="non-terminal residue" evidence="2">
    <location>
        <position position="1"/>
    </location>
</feature>
<comment type="caution">
    <text evidence="2">The sequence shown here is derived from an EMBL/GenBank/DDBJ whole genome shotgun (WGS) entry which is preliminary data.</text>
</comment>
<dbReference type="EMBL" id="JAHUTI010026339">
    <property type="protein sequence ID" value="MED6240753.1"/>
    <property type="molecule type" value="Genomic_DNA"/>
</dbReference>
<name>A0ABU7ARQ4_9TELE</name>
<accession>A0ABU7ARQ4</accession>
<sequence>YDIKSTSSLFDNATRSRIVSEIISRTTCTRTCQTTGINSLLAQGVYISAFPLHDVSKTENRTV</sequence>
<evidence type="ECO:0000259" key="1">
    <source>
        <dbReference type="Pfam" id="PF16178"/>
    </source>
</evidence>